<evidence type="ECO:0000313" key="13">
    <source>
        <dbReference type="Proteomes" id="UP000600307"/>
    </source>
</evidence>
<evidence type="ECO:0000256" key="2">
    <source>
        <dbReference type="ARBA" id="ARBA00012282"/>
    </source>
</evidence>
<protein>
    <recommendedName>
        <fullName evidence="2">cyclic-guanylate-specific phosphodiesterase</fullName>
        <ecNumber evidence="2">3.1.4.52</ecNumber>
    </recommendedName>
</protein>
<dbReference type="Proteomes" id="UP000600307">
    <property type="component" value="Unassembled WGS sequence"/>
</dbReference>
<gene>
    <name evidence="12" type="ORF">IV431_07600</name>
</gene>
<dbReference type="SMART" id="SM00052">
    <property type="entry name" value="EAL"/>
    <property type="match status" value="1"/>
</dbReference>
<evidence type="ECO:0000256" key="1">
    <source>
        <dbReference type="ARBA" id="ARBA00004651"/>
    </source>
</evidence>
<keyword evidence="7 10" id="KW-1133">Transmembrane helix</keyword>
<comment type="caution">
    <text evidence="12">The sequence shown here is derived from an EMBL/GenBank/DDBJ whole genome shotgun (WGS) entry which is preliminary data.</text>
</comment>
<dbReference type="Gene3D" id="3.20.20.450">
    <property type="entry name" value="EAL domain"/>
    <property type="match status" value="1"/>
</dbReference>
<evidence type="ECO:0000256" key="10">
    <source>
        <dbReference type="SAM" id="Phobius"/>
    </source>
</evidence>
<dbReference type="InterPro" id="IPR024744">
    <property type="entry name" value="CSS-motif_dom"/>
</dbReference>
<keyword evidence="13" id="KW-1185">Reference proteome</keyword>
<sequence>MKTAKSVGRPLLFLSGTLLVATFILIVTHLVIATYDRDYLASYARHIMTRGLEVADESGKIVSKVNAIRDETCSDKFLDEIRYLSFTSIFISDIGYIRDHQLKCTAMRGRLPEPVMMSVPDTITRYGQRIWTSFSGIIDPRITADMMESKNVLLFPTPAAFRDIYVPYNGFGAVLINHRHDHIFRLFGDSAGLVRDVNEMQGFAWWQQARFTECSKRYDICVMARNTQIGLFSLSATARVFIILAAFTAGGMFTFALRQYISNTRSLQNKLRMAISRDDIYINYQPFVDIDTGRLIGYEALARWQEVNGDNISPDVFIKLAESTHQIKALTRSVVTRTLTEIAPLLRDNKALFVSINITTADVTETDFRVFLEEEVDKSRLHRKQIVLEITERSTADHRLLKESLARLRDYGYRIALDDFGTGYSNLDYLSKLSFDFIKIDKIFTDSIGSQSVSFKMLKMMLEMLAQTGATIIVEGIEEQHQADFFLKEYPRIVGQGWFYGRPVDIDKITS</sequence>
<keyword evidence="4" id="KW-0973">c-di-GMP</keyword>
<dbReference type="InterPro" id="IPR035919">
    <property type="entry name" value="EAL_sf"/>
</dbReference>
<keyword evidence="3" id="KW-1003">Cell membrane</keyword>
<dbReference type="PANTHER" id="PTHR33121">
    <property type="entry name" value="CYCLIC DI-GMP PHOSPHODIESTERASE PDEF"/>
    <property type="match status" value="1"/>
</dbReference>
<accession>A0ABS0DNE5</accession>
<dbReference type="Pfam" id="PF12792">
    <property type="entry name" value="CSS-motif"/>
    <property type="match status" value="1"/>
</dbReference>
<dbReference type="Pfam" id="PF00563">
    <property type="entry name" value="EAL"/>
    <property type="match status" value="1"/>
</dbReference>
<reference evidence="12 13" key="1">
    <citation type="submission" date="2020-11" db="EMBL/GenBank/DDBJ databases">
        <title>Taxonomic investigation of Rahnella spp.</title>
        <authorList>
            <person name="Lee S.D."/>
        </authorList>
    </citation>
    <scope>NUCLEOTIDE SEQUENCE [LARGE SCALE GENOMIC DNA]</scope>
    <source>
        <strain evidence="12 13">SAP-10</strain>
    </source>
</reference>
<evidence type="ECO:0000256" key="5">
    <source>
        <dbReference type="ARBA" id="ARBA00022692"/>
    </source>
</evidence>
<comment type="catalytic activity">
    <reaction evidence="9">
        <text>3',3'-c-di-GMP + H2O = 5'-phosphoguanylyl(3'-&gt;5')guanosine + H(+)</text>
        <dbReference type="Rhea" id="RHEA:24902"/>
        <dbReference type="ChEBI" id="CHEBI:15377"/>
        <dbReference type="ChEBI" id="CHEBI:15378"/>
        <dbReference type="ChEBI" id="CHEBI:58754"/>
        <dbReference type="ChEBI" id="CHEBI:58805"/>
        <dbReference type="EC" id="3.1.4.52"/>
    </reaction>
</comment>
<dbReference type="EMBL" id="JADOBH010000001">
    <property type="protein sequence ID" value="MBF7955411.1"/>
    <property type="molecule type" value="Genomic_DNA"/>
</dbReference>
<organism evidence="12 13">
    <name type="scientific">Rahnella victoriana</name>
    <dbReference type="NCBI Taxonomy" id="1510570"/>
    <lineage>
        <taxon>Bacteria</taxon>
        <taxon>Pseudomonadati</taxon>
        <taxon>Pseudomonadota</taxon>
        <taxon>Gammaproteobacteria</taxon>
        <taxon>Enterobacterales</taxon>
        <taxon>Yersiniaceae</taxon>
        <taxon>Rahnella</taxon>
    </lineage>
</organism>
<evidence type="ECO:0000256" key="6">
    <source>
        <dbReference type="ARBA" id="ARBA00022801"/>
    </source>
</evidence>
<dbReference type="SUPFAM" id="SSF141868">
    <property type="entry name" value="EAL domain-like"/>
    <property type="match status" value="1"/>
</dbReference>
<evidence type="ECO:0000259" key="11">
    <source>
        <dbReference type="PROSITE" id="PS50883"/>
    </source>
</evidence>
<name>A0ABS0DNE5_9GAMM</name>
<feature type="transmembrane region" description="Helical" evidence="10">
    <location>
        <begin position="12"/>
        <end position="35"/>
    </location>
</feature>
<evidence type="ECO:0000256" key="4">
    <source>
        <dbReference type="ARBA" id="ARBA00022636"/>
    </source>
</evidence>
<feature type="transmembrane region" description="Helical" evidence="10">
    <location>
        <begin position="240"/>
        <end position="261"/>
    </location>
</feature>
<dbReference type="InterPro" id="IPR001633">
    <property type="entry name" value="EAL_dom"/>
</dbReference>
<dbReference type="PANTHER" id="PTHR33121:SF79">
    <property type="entry name" value="CYCLIC DI-GMP PHOSPHODIESTERASE PDED-RELATED"/>
    <property type="match status" value="1"/>
</dbReference>
<dbReference type="CDD" id="cd01948">
    <property type="entry name" value="EAL"/>
    <property type="match status" value="1"/>
</dbReference>
<evidence type="ECO:0000256" key="7">
    <source>
        <dbReference type="ARBA" id="ARBA00022989"/>
    </source>
</evidence>
<proteinExistence type="predicted"/>
<dbReference type="PROSITE" id="PS50883">
    <property type="entry name" value="EAL"/>
    <property type="match status" value="1"/>
</dbReference>
<evidence type="ECO:0000256" key="9">
    <source>
        <dbReference type="ARBA" id="ARBA00034290"/>
    </source>
</evidence>
<dbReference type="InterPro" id="IPR050706">
    <property type="entry name" value="Cyclic-di-GMP_PDE-like"/>
</dbReference>
<feature type="domain" description="EAL" evidence="11">
    <location>
        <begin position="264"/>
        <end position="511"/>
    </location>
</feature>
<dbReference type="EC" id="3.1.4.52" evidence="2"/>
<keyword evidence="8 10" id="KW-0472">Membrane</keyword>
<evidence type="ECO:0000313" key="12">
    <source>
        <dbReference type="EMBL" id="MBF7955411.1"/>
    </source>
</evidence>
<dbReference type="RefSeq" id="WP_131693338.1">
    <property type="nucleotide sequence ID" value="NZ_CBCSED010000010.1"/>
</dbReference>
<evidence type="ECO:0000256" key="3">
    <source>
        <dbReference type="ARBA" id="ARBA00022475"/>
    </source>
</evidence>
<evidence type="ECO:0000256" key="8">
    <source>
        <dbReference type="ARBA" id="ARBA00023136"/>
    </source>
</evidence>
<comment type="subcellular location">
    <subcellularLocation>
        <location evidence="1">Cell membrane</location>
        <topology evidence="1">Multi-pass membrane protein</topology>
    </subcellularLocation>
</comment>
<keyword evidence="6" id="KW-0378">Hydrolase</keyword>
<keyword evidence="5 10" id="KW-0812">Transmembrane</keyword>